<feature type="transmembrane region" description="Helical" evidence="6">
    <location>
        <begin position="253"/>
        <end position="271"/>
    </location>
</feature>
<evidence type="ECO:0000256" key="6">
    <source>
        <dbReference type="SAM" id="Phobius"/>
    </source>
</evidence>
<feature type="transmembrane region" description="Helical" evidence="6">
    <location>
        <begin position="93"/>
        <end position="113"/>
    </location>
</feature>
<dbReference type="EMBL" id="CDHN01000003">
    <property type="protein sequence ID" value="CEJ90774.1"/>
    <property type="molecule type" value="Genomic_DNA"/>
</dbReference>
<evidence type="ECO:0000256" key="4">
    <source>
        <dbReference type="ARBA" id="ARBA00023136"/>
    </source>
</evidence>
<keyword evidence="3 6" id="KW-1133">Transmembrane helix</keyword>
<evidence type="ECO:0000313" key="8">
    <source>
        <dbReference type="EMBL" id="CEJ90774.1"/>
    </source>
</evidence>
<keyword evidence="2 6" id="KW-0812">Transmembrane</keyword>
<dbReference type="HOGENOM" id="CLU_003182_8_1_1"/>
<dbReference type="OrthoDB" id="288203at2759"/>
<dbReference type="AlphaFoldDB" id="A0A0A1T7K4"/>
<feature type="transmembrane region" description="Helical" evidence="6">
    <location>
        <begin position="415"/>
        <end position="432"/>
    </location>
</feature>
<proteinExistence type="predicted"/>
<dbReference type="PANTHER" id="PTHR11814">
    <property type="entry name" value="SULFATE TRANSPORTER"/>
    <property type="match status" value="1"/>
</dbReference>
<dbReference type="NCBIfam" id="TIGR00815">
    <property type="entry name" value="sulP"/>
    <property type="match status" value="1"/>
</dbReference>
<sequence>MPSTSTKVGHALAKVLGIQLQQNSRQYEDPVTRGESIMSMQTAESFVEGPPTTAEWLREQIPSQEELAHYTKSLFPFMSWIPHYNAPWLAGDLVAGITIGAVLVPQGMAYAILANLPPQFGLYSSFMGAMIYWIFGTSKDISIGPVAVLSTVVGTVVEDLKTSGVEYPAHVIASALAIISGLIVLGLGLLRLGWLVDLISITSLSAFMTGSAITIGASQLPALFGLTGFSNRDAPYLVIINTLKNLPHTKLDAALGLTALFMLYLIRFTLTKAAERYPSHKRIIFFANTMRTVFVILLYTMISWLVNRDRREHPAFKLLGVIPKGFRDASVPNLDTSMLSKFAGHLPATVIVMLVEHIAISKAFGRVNNYTIDPSQEMVAIGMTNILGPFVGAYPSTGSFSRTAIQSKAGVRTPAAGLITGIVVLLATYLLISVFFYIPNAALAAVIMHAVGDLITPPNNVYQFWRVSPLEVLVFFVGVFVSVFVHIEEGLYATVGLSAAILLYRIMKARGRFLGKVRVHSVLGDHVIGQDPKQLVGEYGTFEEAEGTPARNIFLPLDHGDGSNPEIELESPYPGIFIYRFSEGFNYPNASHSLEYLTDFIKARTTRSSPESFERKGDRPWNNPGPRKSSKRRQESTENQLPTLKAIILDFSSVNNVDVTSIQRLIDVRNQLDTYASPSVVDWHIACINNRWTKRALVAGGFGVPTNPSDGLQHRWKSIFSVAEIGGKDSAAAMAEALNNELQISETLAKAAPADEEAGIAGPAESVAGETESSVTAPSFEKLTAAGIYRRRKGAVVNGLDRPLFHIDLTNAVQSAIINAEAREAMRAASGTQEA</sequence>
<evidence type="ECO:0000256" key="1">
    <source>
        <dbReference type="ARBA" id="ARBA00004141"/>
    </source>
</evidence>
<evidence type="ECO:0000256" key="3">
    <source>
        <dbReference type="ARBA" id="ARBA00022989"/>
    </source>
</evidence>
<dbReference type="Gene3D" id="3.30.750.24">
    <property type="entry name" value="STAS domain"/>
    <property type="match status" value="1"/>
</dbReference>
<evidence type="ECO:0000256" key="2">
    <source>
        <dbReference type="ARBA" id="ARBA00022692"/>
    </source>
</evidence>
<keyword evidence="4 6" id="KW-0472">Membrane</keyword>
<evidence type="ECO:0000259" key="7">
    <source>
        <dbReference type="PROSITE" id="PS50801"/>
    </source>
</evidence>
<dbReference type="FunFam" id="3.30.750.24:FF:000024">
    <property type="entry name" value="Sulfate permease 2"/>
    <property type="match status" value="1"/>
</dbReference>
<dbReference type="InterPro" id="IPR036513">
    <property type="entry name" value="STAS_dom_sf"/>
</dbReference>
<feature type="transmembrane region" description="Helical" evidence="6">
    <location>
        <begin position="167"/>
        <end position="187"/>
    </location>
</feature>
<feature type="transmembrane region" description="Helical" evidence="6">
    <location>
        <begin position="491"/>
        <end position="507"/>
    </location>
</feature>
<dbReference type="GO" id="GO:0055085">
    <property type="term" value="P:transmembrane transport"/>
    <property type="evidence" value="ECO:0007669"/>
    <property type="project" value="InterPro"/>
</dbReference>
<feature type="transmembrane region" description="Helical" evidence="6">
    <location>
        <begin position="120"/>
        <end position="136"/>
    </location>
</feature>
<feature type="region of interest" description="Disordered" evidence="5">
    <location>
        <begin position="608"/>
        <end position="639"/>
    </location>
</feature>
<dbReference type="CDD" id="cd07042">
    <property type="entry name" value="STAS_SulP_like_sulfate_transporter"/>
    <property type="match status" value="1"/>
</dbReference>
<accession>A0A0A1T7K4</accession>
<feature type="transmembrane region" description="Helical" evidence="6">
    <location>
        <begin position="283"/>
        <end position="306"/>
    </location>
</feature>
<dbReference type="InterPro" id="IPR001902">
    <property type="entry name" value="SLC26A/SulP_fam"/>
</dbReference>
<evidence type="ECO:0000256" key="5">
    <source>
        <dbReference type="SAM" id="MobiDB-lite"/>
    </source>
</evidence>
<dbReference type="Pfam" id="PF01740">
    <property type="entry name" value="STAS"/>
    <property type="match status" value="1"/>
</dbReference>
<dbReference type="STRING" id="1531966.A0A0A1T7K4"/>
<reference evidence="8 9" key="1">
    <citation type="journal article" date="2015" name="Genome Announc.">
        <title>Draft Genome Sequence and Gene Annotation of the Entomopathogenic Fungus Verticillium hemipterigenum.</title>
        <authorList>
            <person name="Horn F."/>
            <person name="Habel A."/>
            <person name="Scharf D.H."/>
            <person name="Dworschak J."/>
            <person name="Brakhage A.A."/>
            <person name="Guthke R."/>
            <person name="Hertweck C."/>
            <person name="Linde J."/>
        </authorList>
    </citation>
    <scope>NUCLEOTIDE SEQUENCE [LARGE SCALE GENOMIC DNA]</scope>
</reference>
<feature type="transmembrane region" description="Helical" evidence="6">
    <location>
        <begin position="194"/>
        <end position="217"/>
    </location>
</feature>
<dbReference type="InterPro" id="IPR011547">
    <property type="entry name" value="SLC26A/SulP_dom"/>
</dbReference>
<keyword evidence="9" id="KW-1185">Reference proteome</keyword>
<gene>
    <name evidence="8" type="ORF">VHEMI06534</name>
</gene>
<dbReference type="GO" id="GO:0016020">
    <property type="term" value="C:membrane"/>
    <property type="evidence" value="ECO:0007669"/>
    <property type="project" value="UniProtKB-SubCell"/>
</dbReference>
<feature type="transmembrane region" description="Helical" evidence="6">
    <location>
        <begin position="342"/>
        <end position="360"/>
    </location>
</feature>
<organism evidence="8 9">
    <name type="scientific">[Torrubiella] hemipterigena</name>
    <dbReference type="NCBI Taxonomy" id="1531966"/>
    <lineage>
        <taxon>Eukaryota</taxon>
        <taxon>Fungi</taxon>
        <taxon>Dikarya</taxon>
        <taxon>Ascomycota</taxon>
        <taxon>Pezizomycotina</taxon>
        <taxon>Sordariomycetes</taxon>
        <taxon>Hypocreomycetidae</taxon>
        <taxon>Hypocreales</taxon>
        <taxon>Clavicipitaceae</taxon>
        <taxon>Clavicipitaceae incertae sedis</taxon>
        <taxon>'Torrubiella' clade</taxon>
    </lineage>
</organism>
<dbReference type="PROSITE" id="PS50801">
    <property type="entry name" value="STAS"/>
    <property type="match status" value="1"/>
</dbReference>
<feature type="domain" description="STAS" evidence="7">
    <location>
        <begin position="574"/>
        <end position="702"/>
    </location>
</feature>
<feature type="transmembrane region" description="Helical" evidence="6">
    <location>
        <begin position="467"/>
        <end position="485"/>
    </location>
</feature>
<name>A0A0A1T7K4_9HYPO</name>
<evidence type="ECO:0000313" key="9">
    <source>
        <dbReference type="Proteomes" id="UP000039046"/>
    </source>
</evidence>
<dbReference type="Pfam" id="PF00916">
    <property type="entry name" value="Sulfate_transp"/>
    <property type="match status" value="1"/>
</dbReference>
<comment type="subcellular location">
    <subcellularLocation>
        <location evidence="1">Membrane</location>
        <topology evidence="1">Multi-pass membrane protein</topology>
    </subcellularLocation>
</comment>
<protein>
    <submittedName>
        <fullName evidence="8">Putative Sulfate permease</fullName>
    </submittedName>
</protein>
<dbReference type="InterPro" id="IPR002645">
    <property type="entry name" value="STAS_dom"/>
</dbReference>
<dbReference type="Proteomes" id="UP000039046">
    <property type="component" value="Unassembled WGS sequence"/>
</dbReference>